<dbReference type="SUPFAM" id="SSF51905">
    <property type="entry name" value="FAD/NAD(P)-binding domain"/>
    <property type="match status" value="1"/>
</dbReference>
<dbReference type="Gene3D" id="3.30.560.10">
    <property type="entry name" value="Glucose Oxidase, domain 3"/>
    <property type="match status" value="1"/>
</dbReference>
<dbReference type="Pfam" id="PF00732">
    <property type="entry name" value="GMC_oxred_N"/>
    <property type="match status" value="1"/>
</dbReference>
<dbReference type="PIRSF" id="PIRSF000137">
    <property type="entry name" value="Alcohol_oxidase"/>
    <property type="match status" value="1"/>
</dbReference>
<comment type="cofactor">
    <cofactor evidence="2">
        <name>FAD</name>
        <dbReference type="ChEBI" id="CHEBI:57692"/>
    </cofactor>
</comment>
<dbReference type="GO" id="GO:0016614">
    <property type="term" value="F:oxidoreductase activity, acting on CH-OH group of donors"/>
    <property type="evidence" value="ECO:0007669"/>
    <property type="project" value="InterPro"/>
</dbReference>
<dbReference type="AlphaFoldDB" id="A0AAX6MIT6"/>
<evidence type="ECO:0000256" key="1">
    <source>
        <dbReference type="ARBA" id="ARBA00010790"/>
    </source>
</evidence>
<accession>A0AAX6MIT6</accession>
<sequence>MVSQDYDFIVIGGGTAGLVVATRLSEDPSQRVLVLEAGADLSNDPQVNTPALGPTLFGTDADWSFETEPQASKALGGSSAINAQVFVPPTNESLDTWETLGNEGWNSDTLLKYCTKAFTSPTVDESQRDTLGIDGYTLDKTSNGPLQLSYAGNQDHPIRKAWTEAFRSKGYDVSKDPFLGISTGAFSSLSSIDPTRKERSYATSAYYNPIKGRANLEVLTNATVEKILFEESRSKRATGVQYRQKDKIKVVTASREVILAAGAFQSPKLLELSGIGDKSLLQRYSIKSIKDLPGVGENLHDHLACGIAYETVDGLETLDPLARQEPEVLEKAMQDYTTERNGLLTSMGVNTYAYLPLVESLSEPGRETIKKLLAQHRPSRNLPHEIRARTYYELVEKTLLNPKEPSGAYLSVLGQQTPPVDPESDSPSGPVPGSFITIGAMLSQPISRGSVHIGSGDPLVAPTIDPNYYSNEIDIEVYARHMLYLDVIAKSPPFSNLLKQPLVRRDPASNLTDVETAKRYLRTSVTSMEHFGGTCAMLPEERGGVVNTKLKVYGVENLRVVDASAIPLNSFANLQSTMYAFAERAADLIKQDYGLRSL</sequence>
<dbReference type="SUPFAM" id="SSF54373">
    <property type="entry name" value="FAD-linked reductases, C-terminal domain"/>
    <property type="match status" value="1"/>
</dbReference>
<keyword evidence="5" id="KW-1185">Reference proteome</keyword>
<comment type="caution">
    <text evidence="4">The sequence shown here is derived from an EMBL/GenBank/DDBJ whole genome shotgun (WGS) entry which is preliminary data.</text>
</comment>
<dbReference type="Pfam" id="PF05199">
    <property type="entry name" value="GMC_oxred_C"/>
    <property type="match status" value="1"/>
</dbReference>
<evidence type="ECO:0000313" key="4">
    <source>
        <dbReference type="EMBL" id="KAK6952373.1"/>
    </source>
</evidence>
<protein>
    <recommendedName>
        <fullName evidence="3">Glucose-methanol-choline oxidoreductase N-terminal domain-containing protein</fullName>
    </recommendedName>
</protein>
<keyword evidence="2" id="KW-0285">Flavoprotein</keyword>
<feature type="domain" description="Glucose-methanol-choline oxidoreductase N-terminal" evidence="3">
    <location>
        <begin position="262"/>
        <end position="276"/>
    </location>
</feature>
<dbReference type="PROSITE" id="PS00624">
    <property type="entry name" value="GMC_OXRED_2"/>
    <property type="match status" value="1"/>
</dbReference>
<gene>
    <name evidence="4" type="ORF">Daesc_006909</name>
</gene>
<dbReference type="InterPro" id="IPR012132">
    <property type="entry name" value="GMC_OxRdtase"/>
</dbReference>
<dbReference type="InterPro" id="IPR000172">
    <property type="entry name" value="GMC_OxRdtase_N"/>
</dbReference>
<name>A0AAX6MIT6_9PEZI</name>
<dbReference type="Gene3D" id="3.50.50.60">
    <property type="entry name" value="FAD/NAD(P)-binding domain"/>
    <property type="match status" value="1"/>
</dbReference>
<organism evidence="4 5">
    <name type="scientific">Daldinia eschscholtzii</name>
    <dbReference type="NCBI Taxonomy" id="292717"/>
    <lineage>
        <taxon>Eukaryota</taxon>
        <taxon>Fungi</taxon>
        <taxon>Dikarya</taxon>
        <taxon>Ascomycota</taxon>
        <taxon>Pezizomycotina</taxon>
        <taxon>Sordariomycetes</taxon>
        <taxon>Xylariomycetidae</taxon>
        <taxon>Xylariales</taxon>
        <taxon>Hypoxylaceae</taxon>
        <taxon>Daldinia</taxon>
    </lineage>
</organism>
<dbReference type="InterPro" id="IPR007867">
    <property type="entry name" value="GMC_OxRtase_C"/>
</dbReference>
<feature type="binding site" evidence="2">
    <location>
        <position position="224"/>
    </location>
    <ligand>
        <name>FAD</name>
        <dbReference type="ChEBI" id="CHEBI:57692"/>
    </ligand>
</feature>
<comment type="similarity">
    <text evidence="1">Belongs to the GMC oxidoreductase family.</text>
</comment>
<dbReference type="GO" id="GO:0050660">
    <property type="term" value="F:flavin adenine dinucleotide binding"/>
    <property type="evidence" value="ECO:0007669"/>
    <property type="project" value="InterPro"/>
</dbReference>
<evidence type="ECO:0000256" key="2">
    <source>
        <dbReference type="PIRSR" id="PIRSR000137-2"/>
    </source>
</evidence>
<dbReference type="EMBL" id="JBANMG010000006">
    <property type="protein sequence ID" value="KAK6952373.1"/>
    <property type="molecule type" value="Genomic_DNA"/>
</dbReference>
<dbReference type="PANTHER" id="PTHR11552:SF210">
    <property type="entry name" value="GLUCOSE-METHANOL-CHOLINE OXIDOREDUCTASE N-TERMINAL DOMAIN-CONTAINING PROTEIN-RELATED"/>
    <property type="match status" value="1"/>
</dbReference>
<dbReference type="PANTHER" id="PTHR11552">
    <property type="entry name" value="GLUCOSE-METHANOL-CHOLINE GMC OXIDOREDUCTASE"/>
    <property type="match status" value="1"/>
</dbReference>
<dbReference type="Proteomes" id="UP001369815">
    <property type="component" value="Unassembled WGS sequence"/>
</dbReference>
<feature type="binding site" evidence="2">
    <location>
        <begin position="82"/>
        <end position="85"/>
    </location>
    <ligand>
        <name>FAD</name>
        <dbReference type="ChEBI" id="CHEBI:57692"/>
    </ligand>
</feature>
<evidence type="ECO:0000259" key="3">
    <source>
        <dbReference type="PROSITE" id="PS00624"/>
    </source>
</evidence>
<dbReference type="InterPro" id="IPR036188">
    <property type="entry name" value="FAD/NAD-bd_sf"/>
</dbReference>
<keyword evidence="2" id="KW-0274">FAD</keyword>
<reference evidence="4 5" key="1">
    <citation type="journal article" date="2024" name="Front Chem Biol">
        <title>Unveiling the potential of Daldinia eschscholtzii MFLUCC 19-0629 through bioactivity and bioinformatics studies for enhanced sustainable agriculture production.</title>
        <authorList>
            <person name="Brooks S."/>
            <person name="Weaver J.A."/>
            <person name="Klomchit A."/>
            <person name="Alharthi S.A."/>
            <person name="Onlamun T."/>
            <person name="Nurani R."/>
            <person name="Vong T.K."/>
            <person name="Alberti F."/>
            <person name="Greco C."/>
        </authorList>
    </citation>
    <scope>NUCLEOTIDE SEQUENCE [LARGE SCALE GENOMIC DNA]</scope>
    <source>
        <strain evidence="4">MFLUCC 19-0629</strain>
    </source>
</reference>
<proteinExistence type="inferred from homology"/>
<evidence type="ECO:0000313" key="5">
    <source>
        <dbReference type="Proteomes" id="UP001369815"/>
    </source>
</evidence>